<name>A0A0H5Q4A3_9ZZZZ</name>
<reference evidence="2" key="1">
    <citation type="submission" date="2015-06" db="EMBL/GenBank/DDBJ databases">
        <authorList>
            <person name="Joergensen T."/>
        </authorList>
    </citation>
    <scope>NUCLEOTIDE SEQUENCE</scope>
    <source>
        <strain evidence="2">RGFK1305</strain>
    </source>
</reference>
<dbReference type="EMBL" id="LN853874">
    <property type="protein sequence ID" value="CRY96851.1"/>
    <property type="molecule type" value="Genomic_DNA"/>
</dbReference>
<feature type="region of interest" description="Disordered" evidence="1">
    <location>
        <begin position="172"/>
        <end position="194"/>
    </location>
</feature>
<organism evidence="2">
    <name type="scientific">uncultured prokaryote</name>
    <dbReference type="NCBI Taxonomy" id="198431"/>
    <lineage>
        <taxon>unclassified sequences</taxon>
        <taxon>environmental samples</taxon>
    </lineage>
</organism>
<protein>
    <submittedName>
        <fullName evidence="2">Uncharacterized protein</fullName>
    </submittedName>
</protein>
<evidence type="ECO:0000256" key="1">
    <source>
        <dbReference type="SAM" id="MobiDB-lite"/>
    </source>
</evidence>
<feature type="compositionally biased region" description="Polar residues" evidence="1">
    <location>
        <begin position="172"/>
        <end position="186"/>
    </location>
</feature>
<reference evidence="2" key="2">
    <citation type="submission" date="2015-07" db="EMBL/GenBank/DDBJ databases">
        <title>Plasmids, circular viruses and viroids from rat gut.</title>
        <authorList>
            <person name="Jorgensen T.J."/>
            <person name="Hansen M.A."/>
            <person name="Xu Z."/>
            <person name="Tabak M.A."/>
            <person name="Sorensen S.J."/>
            <person name="Hansen L.H."/>
        </authorList>
    </citation>
    <scope>NUCLEOTIDE SEQUENCE</scope>
    <source>
        <strain evidence="2">RGFK1305</strain>
    </source>
</reference>
<dbReference type="AlphaFoldDB" id="A0A0H5Q4A3"/>
<sequence>MVMIPSGFGQVNWRMEGIGLDGGAEVTCGFELDGITPTALGVAALLHDAWDDHIVTNLSNLQVHVSTMVKLGPTATGPSAVVAGSQAGSDSSAPLPGGNAYLVVKTTDFGGRAGRGRMFVPGLTEAGTGPGNFINETKLAEIVSDWNDMYAEMVGANLNPVVLHGENSPLSTPTAITSFDPQNRVATQRRRTRR</sequence>
<accession>A0A0H5Q4A3</accession>
<evidence type="ECO:0000313" key="2">
    <source>
        <dbReference type="EMBL" id="CRY96851.1"/>
    </source>
</evidence>
<proteinExistence type="predicted"/>